<gene>
    <name evidence="2" type="ORF">ENN51_06025</name>
</gene>
<name>A0A7V0T6I1_UNCW3</name>
<feature type="domain" description="Sulfatase-modifying factor enzyme-like" evidence="1">
    <location>
        <begin position="15"/>
        <end position="232"/>
    </location>
</feature>
<dbReference type="Pfam" id="PF03781">
    <property type="entry name" value="FGE-sulfatase"/>
    <property type="match status" value="1"/>
</dbReference>
<dbReference type="InterPro" id="IPR005532">
    <property type="entry name" value="SUMF_dom"/>
</dbReference>
<reference evidence="2" key="1">
    <citation type="journal article" date="2020" name="mSystems">
        <title>Genome- and Community-Level Interaction Insights into Carbon Utilization and Element Cycling Functions of Hydrothermarchaeota in Hydrothermal Sediment.</title>
        <authorList>
            <person name="Zhou Z."/>
            <person name="Liu Y."/>
            <person name="Xu W."/>
            <person name="Pan J."/>
            <person name="Luo Z.H."/>
            <person name="Li M."/>
        </authorList>
    </citation>
    <scope>NUCLEOTIDE SEQUENCE [LARGE SCALE GENOMIC DNA]</scope>
    <source>
        <strain evidence="2">SpSt-1182</strain>
    </source>
</reference>
<dbReference type="InterPro" id="IPR042095">
    <property type="entry name" value="SUMF_sf"/>
</dbReference>
<dbReference type="Gene3D" id="3.90.1580.10">
    <property type="entry name" value="paralog of FGE (formylglycine-generating enzyme)"/>
    <property type="match status" value="1"/>
</dbReference>
<sequence>MMNLPAAIRTLKDESEAVLVPDGPFPFGIAADRVEARLAELKQEAEPLFGTELPPRTVTMRVCYIDRGPVTNRRYERFMAATNHPSPLYWLDPRWNRPDQPVVGISYRDAEAYARWAEKRLPTEEEWERAARGTDGRTWPWGDEFLPLHCNSREFAADHTTEVGRFREGVSPVGALDMAGNVWELTTGDWEGFGKAIRGGSYANPAAFCRTTCRWGIDPDLKGSTWLGFRCVMDLAKARIYARPA</sequence>
<dbReference type="EMBL" id="DSBX01000223">
    <property type="protein sequence ID" value="HDQ99823.1"/>
    <property type="molecule type" value="Genomic_DNA"/>
</dbReference>
<dbReference type="SUPFAM" id="SSF56436">
    <property type="entry name" value="C-type lectin-like"/>
    <property type="match status" value="1"/>
</dbReference>
<evidence type="ECO:0000313" key="2">
    <source>
        <dbReference type="EMBL" id="HDQ99823.1"/>
    </source>
</evidence>
<dbReference type="Proteomes" id="UP000885672">
    <property type="component" value="Unassembled WGS sequence"/>
</dbReference>
<dbReference type="PANTHER" id="PTHR23150:SF19">
    <property type="entry name" value="FORMYLGLYCINE-GENERATING ENZYME"/>
    <property type="match status" value="1"/>
</dbReference>
<evidence type="ECO:0000259" key="1">
    <source>
        <dbReference type="Pfam" id="PF03781"/>
    </source>
</evidence>
<dbReference type="AlphaFoldDB" id="A0A7V0T6I1"/>
<proteinExistence type="predicted"/>
<dbReference type="PANTHER" id="PTHR23150">
    <property type="entry name" value="SULFATASE MODIFYING FACTOR 1, 2"/>
    <property type="match status" value="1"/>
</dbReference>
<comment type="caution">
    <text evidence="2">The sequence shown here is derived from an EMBL/GenBank/DDBJ whole genome shotgun (WGS) entry which is preliminary data.</text>
</comment>
<dbReference type="GO" id="GO:0120147">
    <property type="term" value="F:formylglycine-generating oxidase activity"/>
    <property type="evidence" value="ECO:0007669"/>
    <property type="project" value="TreeGrafter"/>
</dbReference>
<dbReference type="InterPro" id="IPR051043">
    <property type="entry name" value="Sulfatase_Mod_Factor_Kinase"/>
</dbReference>
<accession>A0A7V0T6I1</accession>
<dbReference type="InterPro" id="IPR016187">
    <property type="entry name" value="CTDL_fold"/>
</dbReference>
<protein>
    <recommendedName>
        <fullName evidence="1">Sulfatase-modifying factor enzyme-like domain-containing protein</fullName>
    </recommendedName>
</protein>
<organism evidence="2">
    <name type="scientific">candidate division WOR-3 bacterium</name>
    <dbReference type="NCBI Taxonomy" id="2052148"/>
    <lineage>
        <taxon>Bacteria</taxon>
        <taxon>Bacteria division WOR-3</taxon>
    </lineage>
</organism>